<dbReference type="InterPro" id="IPR004239">
    <property type="entry name" value="DUF228"/>
</dbReference>
<protein>
    <submittedName>
        <fullName evidence="1">Uncharacterized conserved protein</fullName>
    </submittedName>
</protein>
<accession>B5RNP9</accession>
<dbReference type="EMBL" id="CP000982">
    <property type="protein sequence ID" value="ACH93985.1"/>
    <property type="molecule type" value="Genomic_DNA"/>
</dbReference>
<dbReference type="KEGG" id="bdu:BDU_12017"/>
<gene>
    <name evidence="1" type="ordered locus">BDU_12017</name>
</gene>
<geneLocation type="plasmid" evidence="1 2">
    <name>pl26</name>
</geneLocation>
<evidence type="ECO:0000313" key="2">
    <source>
        <dbReference type="Proteomes" id="UP000000611"/>
    </source>
</evidence>
<keyword evidence="1" id="KW-0614">Plasmid</keyword>
<dbReference type="RefSeq" id="WP_012539750.1">
    <property type="nucleotide sequence ID" value="NC_011261.1"/>
</dbReference>
<keyword evidence="2" id="KW-1185">Reference proteome</keyword>
<evidence type="ECO:0000313" key="1">
    <source>
        <dbReference type="EMBL" id="ACH93985.1"/>
    </source>
</evidence>
<dbReference type="AlphaFoldDB" id="B5RNP9"/>
<sequence length="186" mass="20363">MPDMKQLIKDYEDKRKALAAVIKGGSKEVELKSNTFDFRNKGPSVGDGGFTSSSSNTKIENWPSKNYPYKCGVKITTNQIKANEVHYESCVQPGGGSDLYGICIDIDDYTETAQVVPITSGGYQAWLFAKDATIKRGDKIKFNDKGEAEKSSGSNTIYNAIALEDTVSLPNNTYLVHVKFVGNSVQ</sequence>
<proteinExistence type="predicted"/>
<dbReference type="Proteomes" id="UP000000611">
    <property type="component" value="Plasmid pl26"/>
</dbReference>
<organism evidence="1 2">
    <name type="scientific">Borrelia duttonii (strain Ly)</name>
    <dbReference type="NCBI Taxonomy" id="412419"/>
    <lineage>
        <taxon>Bacteria</taxon>
        <taxon>Pseudomonadati</taxon>
        <taxon>Spirochaetota</taxon>
        <taxon>Spirochaetia</taxon>
        <taxon>Spirochaetales</taxon>
        <taxon>Borreliaceae</taxon>
        <taxon>Borrelia</taxon>
    </lineage>
</organism>
<dbReference type="Pfam" id="PF02989">
    <property type="entry name" value="DUF228"/>
    <property type="match status" value="1"/>
</dbReference>
<dbReference type="HOGENOM" id="CLU_086911_1_0_12"/>
<name>B5RNP9_BORDL</name>
<reference evidence="1 2" key="1">
    <citation type="journal article" date="2008" name="PLoS Genet.">
        <title>The genome of Borrelia recurrentis, the agent of deadly louse-borne relapsing fever, is a degraded subset of tick-borne Borrelia duttonii.</title>
        <authorList>
            <person name="Lescot M."/>
            <person name="Audic S."/>
            <person name="Robert C."/>
            <person name="Nguyen T.T."/>
            <person name="Blanc G."/>
            <person name="Cutler S.J."/>
            <person name="Wincker P."/>
            <person name="Couloux A."/>
            <person name="Claverie J.-M."/>
            <person name="Raoult D."/>
            <person name="Drancourt M."/>
        </authorList>
    </citation>
    <scope>NUCLEOTIDE SEQUENCE [LARGE SCALE GENOMIC DNA]</scope>
    <source>
        <strain evidence="1 2">Ly</strain>
    </source>
</reference>